<dbReference type="InterPro" id="IPR036397">
    <property type="entry name" value="RNaseH_sf"/>
</dbReference>
<dbReference type="Pfam" id="PF00300">
    <property type="entry name" value="His_Phos_1"/>
    <property type="match status" value="1"/>
</dbReference>
<name>A0A345NS12_9MICO</name>
<feature type="domain" description="RNase H type-1" evidence="4">
    <location>
        <begin position="1"/>
        <end position="140"/>
    </location>
</feature>
<dbReference type="InterPro" id="IPR013078">
    <property type="entry name" value="His_Pase_superF_clade-1"/>
</dbReference>
<evidence type="ECO:0000313" key="6">
    <source>
        <dbReference type="Proteomes" id="UP000253790"/>
    </source>
</evidence>
<organism evidence="5 6">
    <name type="scientific">Ornithinimicrobium avium</name>
    <dbReference type="NCBI Taxonomy" id="2283195"/>
    <lineage>
        <taxon>Bacteria</taxon>
        <taxon>Bacillati</taxon>
        <taxon>Actinomycetota</taxon>
        <taxon>Actinomycetes</taxon>
        <taxon>Micrococcales</taxon>
        <taxon>Ornithinimicrobiaceae</taxon>
        <taxon>Ornithinimicrobium</taxon>
    </lineage>
</organism>
<dbReference type="KEGG" id="orn:DV701_01625"/>
<dbReference type="CDD" id="cd09279">
    <property type="entry name" value="RNase_HI_like"/>
    <property type="match status" value="1"/>
</dbReference>
<dbReference type="SUPFAM" id="SSF53098">
    <property type="entry name" value="Ribonuclease H-like"/>
    <property type="match status" value="1"/>
</dbReference>
<dbReference type="SMART" id="SM00855">
    <property type="entry name" value="PGAM"/>
    <property type="match status" value="1"/>
</dbReference>
<dbReference type="Pfam" id="PF13456">
    <property type="entry name" value="RVT_3"/>
    <property type="match status" value="1"/>
</dbReference>
<feature type="active site" description="Tele-phosphohistidine intermediate" evidence="1">
    <location>
        <position position="241"/>
    </location>
</feature>
<dbReference type="GO" id="GO:0016791">
    <property type="term" value="F:phosphatase activity"/>
    <property type="evidence" value="ECO:0007669"/>
    <property type="project" value="TreeGrafter"/>
</dbReference>
<dbReference type="InterPro" id="IPR029033">
    <property type="entry name" value="His_PPase_superfam"/>
</dbReference>
<feature type="binding site" evidence="2">
    <location>
        <position position="298"/>
    </location>
    <ligand>
        <name>substrate</name>
    </ligand>
</feature>
<feature type="region of interest" description="Disordered" evidence="3">
    <location>
        <begin position="148"/>
        <end position="167"/>
    </location>
</feature>
<proteinExistence type="predicted"/>
<protein>
    <submittedName>
        <fullName evidence="5">Bifunctional RNase H/acid phosphatase</fullName>
    </submittedName>
</protein>
<gene>
    <name evidence="5" type="ORF">DV701_01625</name>
</gene>
<dbReference type="AlphaFoldDB" id="A0A345NS12"/>
<dbReference type="CDD" id="cd07040">
    <property type="entry name" value="HP"/>
    <property type="match status" value="1"/>
</dbReference>
<dbReference type="EMBL" id="CP031229">
    <property type="protein sequence ID" value="AXH97820.1"/>
    <property type="molecule type" value="Genomic_DNA"/>
</dbReference>
<feature type="compositionally biased region" description="Acidic residues" evidence="3">
    <location>
        <begin position="156"/>
        <end position="167"/>
    </location>
</feature>
<dbReference type="OrthoDB" id="5296884at2"/>
<dbReference type="InterPro" id="IPR002156">
    <property type="entry name" value="RNaseH_domain"/>
</dbReference>
<evidence type="ECO:0000256" key="2">
    <source>
        <dbReference type="PIRSR" id="PIRSR613078-2"/>
    </source>
</evidence>
<evidence type="ECO:0000313" key="5">
    <source>
        <dbReference type="EMBL" id="AXH97820.1"/>
    </source>
</evidence>
<dbReference type="PANTHER" id="PTHR48100:SF1">
    <property type="entry name" value="HISTIDINE PHOSPHATASE FAMILY PROTEIN-RELATED"/>
    <property type="match status" value="1"/>
</dbReference>
<accession>A0A345NS12</accession>
<dbReference type="Proteomes" id="UP000253790">
    <property type="component" value="Chromosome"/>
</dbReference>
<dbReference type="Gene3D" id="3.30.420.10">
    <property type="entry name" value="Ribonuclease H-like superfamily/Ribonuclease H"/>
    <property type="match status" value="1"/>
</dbReference>
<dbReference type="GO" id="GO:0003676">
    <property type="term" value="F:nucleic acid binding"/>
    <property type="evidence" value="ECO:0007669"/>
    <property type="project" value="InterPro"/>
</dbReference>
<dbReference type="PANTHER" id="PTHR48100">
    <property type="entry name" value="BROAD-SPECIFICITY PHOSPHATASE YOR283W-RELATED"/>
    <property type="match status" value="1"/>
</dbReference>
<dbReference type="SUPFAM" id="SSF53254">
    <property type="entry name" value="Phosphoglycerate mutase-like"/>
    <property type="match status" value="1"/>
</dbReference>
<evidence type="ECO:0000256" key="3">
    <source>
        <dbReference type="SAM" id="MobiDB-lite"/>
    </source>
</evidence>
<dbReference type="PROSITE" id="PS50879">
    <property type="entry name" value="RNASE_H_1"/>
    <property type="match status" value="1"/>
</dbReference>
<sequence>MRRALVVEADGGSRGNPGVAGYGALVRDARTGELLAERAEPLGKASNNVAEYSGLLAGLQAVLDLGLADDAAVEVRMDSKLVVEQMSGRWKVKHEDMRRLALDARRLVDEVQRRGGSVELVWVPRERNKAADALSNVAMDGRSVSRDHLAPAGATEPEDPADTAEPEQDPWALLEVDEADGQGDGGAPADGGGPHASEMPEGLDPARPTFGVGRVPLSDVYVSDETVPTLEGETRLVLVRHGVTDFTQQHLLDGRGGADPSLNATGMAQARAAAVAVRRLVERSEQGPLSVVSSSLQRARQTGQAIADHLGVTREEDRDWDEQGFGEWDGVAMPDLVREHGEDLLRLRNDADFAPPGGENRHELDARVGRALARAIARGGTVVVATHRVVLMSVLGRMLGVDHGRAWSIATAPASLTAIEVWPDGGAQVAFVNDTHHLYDPAFDEVAGATVILDGGPGRRTR</sequence>
<evidence type="ECO:0000259" key="4">
    <source>
        <dbReference type="PROSITE" id="PS50879"/>
    </source>
</evidence>
<dbReference type="NCBIfam" id="NF005567">
    <property type="entry name" value="PRK07238.1"/>
    <property type="match status" value="1"/>
</dbReference>
<keyword evidence="6" id="KW-1185">Reference proteome</keyword>
<dbReference type="GO" id="GO:0004523">
    <property type="term" value="F:RNA-DNA hybrid ribonuclease activity"/>
    <property type="evidence" value="ECO:0007669"/>
    <property type="project" value="InterPro"/>
</dbReference>
<dbReference type="InterPro" id="IPR050275">
    <property type="entry name" value="PGM_Phosphatase"/>
</dbReference>
<feature type="region of interest" description="Disordered" evidence="3">
    <location>
        <begin position="178"/>
        <end position="211"/>
    </location>
</feature>
<dbReference type="InterPro" id="IPR012337">
    <property type="entry name" value="RNaseH-like_sf"/>
</dbReference>
<dbReference type="GO" id="GO:0005737">
    <property type="term" value="C:cytoplasm"/>
    <property type="evidence" value="ECO:0007669"/>
    <property type="project" value="TreeGrafter"/>
</dbReference>
<evidence type="ECO:0000256" key="1">
    <source>
        <dbReference type="PIRSR" id="PIRSR613078-1"/>
    </source>
</evidence>
<feature type="active site" description="Proton donor/acceptor" evidence="1">
    <location>
        <position position="322"/>
    </location>
</feature>
<reference evidence="5 6" key="1">
    <citation type="submission" date="2018-07" db="EMBL/GenBank/DDBJ databases">
        <title>Complete genome sequencing of Ornithinimicrobium sp. AMA3305.</title>
        <authorList>
            <person name="Bae J.-W."/>
        </authorList>
    </citation>
    <scope>NUCLEOTIDE SEQUENCE [LARGE SCALE GENOMIC DNA]</scope>
    <source>
        <strain evidence="5 6">AMA3305</strain>
    </source>
</reference>
<dbReference type="Gene3D" id="3.40.50.1240">
    <property type="entry name" value="Phosphoglycerate mutase-like"/>
    <property type="match status" value="1"/>
</dbReference>
<feature type="compositionally biased region" description="Gly residues" evidence="3">
    <location>
        <begin position="182"/>
        <end position="194"/>
    </location>
</feature>